<organism evidence="2 3">
    <name type="scientific">Rhodoglobus vestalii</name>
    <dbReference type="NCBI Taxonomy" id="193384"/>
    <lineage>
        <taxon>Bacteria</taxon>
        <taxon>Bacillati</taxon>
        <taxon>Actinomycetota</taxon>
        <taxon>Actinomycetes</taxon>
        <taxon>Micrococcales</taxon>
        <taxon>Microbacteriaceae</taxon>
        <taxon>Rhodoglobus</taxon>
    </lineage>
</organism>
<dbReference type="InterPro" id="IPR036291">
    <property type="entry name" value="NAD(P)-bd_dom_sf"/>
</dbReference>
<dbReference type="InterPro" id="IPR020843">
    <property type="entry name" value="ER"/>
</dbReference>
<dbReference type="AlphaFoldDB" id="A0A8H2K8S5"/>
<dbReference type="PANTHER" id="PTHR44013:SF1">
    <property type="entry name" value="ZINC-TYPE ALCOHOL DEHYDROGENASE-LIKE PROTEIN C16A3.02C"/>
    <property type="match status" value="1"/>
</dbReference>
<keyword evidence="3" id="KW-1185">Reference proteome</keyword>
<dbReference type="Proteomes" id="UP000316560">
    <property type="component" value="Unassembled WGS sequence"/>
</dbReference>
<accession>A0A8H2K8S5</accession>
<dbReference type="GO" id="GO:0016491">
    <property type="term" value="F:oxidoreductase activity"/>
    <property type="evidence" value="ECO:0007669"/>
    <property type="project" value="InterPro"/>
</dbReference>
<dbReference type="Gene3D" id="3.40.50.720">
    <property type="entry name" value="NAD(P)-binding Rossmann-like Domain"/>
    <property type="match status" value="1"/>
</dbReference>
<dbReference type="SUPFAM" id="SSF51735">
    <property type="entry name" value="NAD(P)-binding Rossmann-fold domains"/>
    <property type="match status" value="1"/>
</dbReference>
<dbReference type="Pfam" id="PF08240">
    <property type="entry name" value="ADH_N"/>
    <property type="match status" value="1"/>
</dbReference>
<evidence type="ECO:0000259" key="1">
    <source>
        <dbReference type="SMART" id="SM00829"/>
    </source>
</evidence>
<dbReference type="Pfam" id="PF13602">
    <property type="entry name" value="ADH_zinc_N_2"/>
    <property type="match status" value="1"/>
</dbReference>
<dbReference type="CDD" id="cd08267">
    <property type="entry name" value="MDR1"/>
    <property type="match status" value="1"/>
</dbReference>
<feature type="domain" description="Enoyl reductase (ER)" evidence="1">
    <location>
        <begin position="31"/>
        <end position="347"/>
    </location>
</feature>
<evidence type="ECO:0000313" key="2">
    <source>
        <dbReference type="EMBL" id="TQO19766.1"/>
    </source>
</evidence>
<dbReference type="SUPFAM" id="SSF50129">
    <property type="entry name" value="GroES-like"/>
    <property type="match status" value="1"/>
</dbReference>
<dbReference type="PANTHER" id="PTHR44013">
    <property type="entry name" value="ZINC-TYPE ALCOHOL DEHYDROGENASE-LIKE PROTEIN C16A3.02C"/>
    <property type="match status" value="1"/>
</dbReference>
<dbReference type="OrthoDB" id="9790818at2"/>
<dbReference type="SMART" id="SM00829">
    <property type="entry name" value="PKS_ER"/>
    <property type="match status" value="1"/>
</dbReference>
<dbReference type="Gene3D" id="3.90.180.10">
    <property type="entry name" value="Medium-chain alcohol dehydrogenases, catalytic domain"/>
    <property type="match status" value="1"/>
</dbReference>
<reference evidence="2 3" key="1">
    <citation type="submission" date="2019-06" db="EMBL/GenBank/DDBJ databases">
        <title>Sequencing the genomes of 1000 actinobacteria strains.</title>
        <authorList>
            <person name="Klenk H.-P."/>
        </authorList>
    </citation>
    <scope>NUCLEOTIDE SEQUENCE [LARGE SCALE GENOMIC DNA]</scope>
    <source>
        <strain evidence="2 3">DSM 21947</strain>
    </source>
</reference>
<dbReference type="RefSeq" id="WP_141990215.1">
    <property type="nucleotide sequence ID" value="NZ_VFRA01000001.1"/>
</dbReference>
<proteinExistence type="predicted"/>
<name>A0A8H2K8S5_9MICO</name>
<evidence type="ECO:0000313" key="3">
    <source>
        <dbReference type="Proteomes" id="UP000316560"/>
    </source>
</evidence>
<dbReference type="InterPro" id="IPR052733">
    <property type="entry name" value="Chloroplast_QOR"/>
</dbReference>
<dbReference type="InterPro" id="IPR011032">
    <property type="entry name" value="GroES-like_sf"/>
</dbReference>
<protein>
    <submittedName>
        <fullName evidence="2">NADPH:quinone reductase-like Zn-dependent oxidoreductase</fullName>
    </submittedName>
</protein>
<sequence>MTADAAANLSGQEKTPAVPTMMRAWSQTSYGGPEVVKPGALAVPTPGSGEVLLRIRATALNSADVRVMRGEPLLLRAAFGGRRPRQRVRGHDVAATVVGLGAAVTEFHGGDEVLGEINGGGLAEYAIAPVSRLVPRPAPLDPVIAAALPMAGGTAWQALDLAAVAEGQRVLVIGASGGVGTMAVQLAHLRGAEVWALCGQRSRALVESIGAQRTFDYRMVQPGMDELSPKATEGGFDTVIDIAGTAPLRRLRELLRPGGFVVLVSGEGNRVLGPVGRLLAASVMSIGSKRRFRPLAAVAKPQILEQLVALAAGGALAPVIERTWSFADADKALAHVDSGRTVGKVIVTAARVGTSSQPPG</sequence>
<dbReference type="EMBL" id="VFRA01000001">
    <property type="protein sequence ID" value="TQO19766.1"/>
    <property type="molecule type" value="Genomic_DNA"/>
</dbReference>
<comment type="caution">
    <text evidence="2">The sequence shown here is derived from an EMBL/GenBank/DDBJ whole genome shotgun (WGS) entry which is preliminary data.</text>
</comment>
<gene>
    <name evidence="2" type="ORF">FB472_1343</name>
</gene>
<dbReference type="InterPro" id="IPR013154">
    <property type="entry name" value="ADH-like_N"/>
</dbReference>